<sequence length="232" mass="25729">MMQDRSIGDATPRKFMINLHLEAEREPEVRSCEIIGSRFRNRTSFGRGVTIEDVFVAPIAEGLRACLRDREDPIQILSLPDFVIEAPGITLSGAQIVATQNGGQVCNILFRFRFFLGGVNNAFQRDVGFGHSLADDSERISALVLSDLSLPILNICDAARVGLFQDSRPIATFGSKLADRAHELAFQIEMIKRFAQKPDPTHNSRSVTRTNARKIEKAHADGILTPVRIGDR</sequence>
<dbReference type="KEGG" id="yrh:AABB31_13745"/>
<dbReference type="EMBL" id="CP151767">
    <property type="protein sequence ID" value="WZU66137.1"/>
    <property type="molecule type" value="Genomic_DNA"/>
</dbReference>
<dbReference type="AlphaFoldDB" id="A0AAN0NHI4"/>
<evidence type="ECO:0000313" key="1">
    <source>
        <dbReference type="EMBL" id="WZU66137.1"/>
    </source>
</evidence>
<dbReference type="Proteomes" id="UP001470809">
    <property type="component" value="Chromosome"/>
</dbReference>
<reference evidence="1" key="1">
    <citation type="submission" date="2024-08" db="EMBL/GenBank/DDBJ databases">
        <title>Phylogenomic analyses of a clade within the roseobacter group suggest taxonomic reassignments of species of the genera Aestuariivita, Citreicella, Loktanella, Nautella, Pelagibaca, Ruegeria, Thalassobius, Thiobacimonas and Tropicibacter, and the proposal o.</title>
        <authorList>
            <person name="Jeon C.O."/>
        </authorList>
    </citation>
    <scope>NUCLEOTIDE SEQUENCE</scope>
    <source>
        <strain evidence="1">SS1-5</strain>
    </source>
</reference>
<accession>A0AAN0NHI4</accession>
<evidence type="ECO:0000313" key="2">
    <source>
        <dbReference type="Proteomes" id="UP001470809"/>
    </source>
</evidence>
<protein>
    <submittedName>
        <fullName evidence="1">Uncharacterized protein</fullName>
    </submittedName>
</protein>
<organism evidence="1 2">
    <name type="scientific">Yoonia rhodophyticola</name>
    <dbReference type="NCBI Taxonomy" id="3137370"/>
    <lineage>
        <taxon>Bacteria</taxon>
        <taxon>Pseudomonadati</taxon>
        <taxon>Pseudomonadota</taxon>
        <taxon>Alphaproteobacteria</taxon>
        <taxon>Rhodobacterales</taxon>
        <taxon>Paracoccaceae</taxon>
        <taxon>Yoonia</taxon>
    </lineage>
</organism>
<proteinExistence type="predicted"/>
<keyword evidence="2" id="KW-1185">Reference proteome</keyword>
<dbReference type="RefSeq" id="WP_342075464.1">
    <property type="nucleotide sequence ID" value="NZ_CP151767.2"/>
</dbReference>
<name>A0AAN0NHI4_9RHOB</name>
<gene>
    <name evidence="1" type="ORF">AABB31_13745</name>
</gene>